<evidence type="ECO:0000313" key="1">
    <source>
        <dbReference type="Proteomes" id="UP000887564"/>
    </source>
</evidence>
<reference evidence="2" key="1">
    <citation type="submission" date="2022-11" db="UniProtKB">
        <authorList>
            <consortium name="WormBaseParasite"/>
        </authorList>
    </citation>
    <scope>IDENTIFICATION</scope>
</reference>
<proteinExistence type="predicted"/>
<organism evidence="1 2">
    <name type="scientific">Parascaris equorum</name>
    <name type="common">Equine roundworm</name>
    <dbReference type="NCBI Taxonomy" id="6256"/>
    <lineage>
        <taxon>Eukaryota</taxon>
        <taxon>Metazoa</taxon>
        <taxon>Ecdysozoa</taxon>
        <taxon>Nematoda</taxon>
        <taxon>Chromadorea</taxon>
        <taxon>Rhabditida</taxon>
        <taxon>Spirurina</taxon>
        <taxon>Ascaridomorpha</taxon>
        <taxon>Ascaridoidea</taxon>
        <taxon>Ascarididae</taxon>
        <taxon>Parascaris</taxon>
    </lineage>
</organism>
<protein>
    <submittedName>
        <fullName evidence="2">Uncharacterized protein</fullName>
    </submittedName>
</protein>
<sequence>MEIICKLMVVKEAVFSTPFPSTFFIGFESLKRVRC</sequence>
<name>A0A914RZY9_PAREQ</name>
<dbReference type="Proteomes" id="UP000887564">
    <property type="component" value="Unplaced"/>
</dbReference>
<keyword evidence="1" id="KW-1185">Reference proteome</keyword>
<evidence type="ECO:0000313" key="2">
    <source>
        <dbReference type="WBParaSite" id="PEQ_0001189801-mRNA-1"/>
    </source>
</evidence>
<accession>A0A914RZY9</accession>
<dbReference type="WBParaSite" id="PEQ_0001189801-mRNA-1">
    <property type="protein sequence ID" value="PEQ_0001189801-mRNA-1"/>
    <property type="gene ID" value="PEQ_0001189801"/>
</dbReference>
<dbReference type="AlphaFoldDB" id="A0A914RZY9"/>